<dbReference type="Gene3D" id="3.30.565.10">
    <property type="entry name" value="Histidine kinase-like ATPase, C-terminal domain"/>
    <property type="match status" value="1"/>
</dbReference>
<evidence type="ECO:0000256" key="6">
    <source>
        <dbReference type="ARBA" id="ARBA00022692"/>
    </source>
</evidence>
<dbReference type="RefSeq" id="WP_183754536.1">
    <property type="nucleotide sequence ID" value="NZ_JACICC010000011.1"/>
</dbReference>
<protein>
    <recommendedName>
        <fullName evidence="3">histidine kinase</fullName>
        <ecNumber evidence="3">2.7.13.3</ecNumber>
    </recommendedName>
</protein>
<dbReference type="GO" id="GO:0000155">
    <property type="term" value="F:phosphorelay sensor kinase activity"/>
    <property type="evidence" value="ECO:0007669"/>
    <property type="project" value="InterPro"/>
</dbReference>
<evidence type="ECO:0000256" key="4">
    <source>
        <dbReference type="ARBA" id="ARBA00022553"/>
    </source>
</evidence>
<evidence type="ECO:0000256" key="13">
    <source>
        <dbReference type="SAM" id="Phobius"/>
    </source>
</evidence>
<comment type="caution">
    <text evidence="15">The sequence shown here is derived from an EMBL/GenBank/DDBJ whole genome shotgun (WGS) entry which is preliminary data.</text>
</comment>
<evidence type="ECO:0000259" key="14">
    <source>
        <dbReference type="PROSITE" id="PS50109"/>
    </source>
</evidence>
<feature type="domain" description="Histidine kinase" evidence="14">
    <location>
        <begin position="237"/>
        <end position="448"/>
    </location>
</feature>
<keyword evidence="4" id="KW-0597">Phosphoprotein</keyword>
<dbReference type="CDD" id="cd00075">
    <property type="entry name" value="HATPase"/>
    <property type="match status" value="1"/>
</dbReference>
<evidence type="ECO:0000256" key="5">
    <source>
        <dbReference type="ARBA" id="ARBA00022679"/>
    </source>
</evidence>
<dbReference type="SMART" id="SM00387">
    <property type="entry name" value="HATPase_c"/>
    <property type="match status" value="1"/>
</dbReference>
<organism evidence="15 16">
    <name type="scientific">Pseudochelatococcus contaminans</name>
    <dbReference type="NCBI Taxonomy" id="1538103"/>
    <lineage>
        <taxon>Bacteria</taxon>
        <taxon>Pseudomonadati</taxon>
        <taxon>Pseudomonadota</taxon>
        <taxon>Alphaproteobacteria</taxon>
        <taxon>Hyphomicrobiales</taxon>
        <taxon>Chelatococcaceae</taxon>
        <taxon>Pseudochelatococcus</taxon>
    </lineage>
</organism>
<evidence type="ECO:0000256" key="1">
    <source>
        <dbReference type="ARBA" id="ARBA00000085"/>
    </source>
</evidence>
<dbReference type="InterPro" id="IPR004358">
    <property type="entry name" value="Sig_transdc_His_kin-like_C"/>
</dbReference>
<name>A0A7W6EII4_9HYPH</name>
<dbReference type="AlphaFoldDB" id="A0A7W6EII4"/>
<dbReference type="Pfam" id="PF02518">
    <property type="entry name" value="HATPase_c"/>
    <property type="match status" value="1"/>
</dbReference>
<dbReference type="Pfam" id="PF08521">
    <property type="entry name" value="2CSK_N"/>
    <property type="match status" value="1"/>
</dbReference>
<keyword evidence="9" id="KW-0067">ATP-binding</keyword>
<evidence type="ECO:0000313" key="15">
    <source>
        <dbReference type="EMBL" id="MBB3811086.1"/>
    </source>
</evidence>
<dbReference type="PRINTS" id="PR00344">
    <property type="entry name" value="BCTRLSENSOR"/>
</dbReference>
<reference evidence="15 16" key="1">
    <citation type="submission" date="2020-08" db="EMBL/GenBank/DDBJ databases">
        <title>Genomic Encyclopedia of Type Strains, Phase IV (KMG-IV): sequencing the most valuable type-strain genomes for metagenomic binning, comparative biology and taxonomic classification.</title>
        <authorList>
            <person name="Goeker M."/>
        </authorList>
    </citation>
    <scope>NUCLEOTIDE SEQUENCE [LARGE SCALE GENOMIC DNA]</scope>
    <source>
        <strain evidence="15 16">DSM 28760</strain>
    </source>
</reference>
<evidence type="ECO:0000256" key="8">
    <source>
        <dbReference type="ARBA" id="ARBA00022777"/>
    </source>
</evidence>
<dbReference type="InterPro" id="IPR036890">
    <property type="entry name" value="HATPase_C_sf"/>
</dbReference>
<keyword evidence="11" id="KW-0902">Two-component regulatory system</keyword>
<evidence type="ECO:0000256" key="9">
    <source>
        <dbReference type="ARBA" id="ARBA00022840"/>
    </source>
</evidence>
<accession>A0A7W6EII4</accession>
<sequence>MRSISTRLFVILLITTGLVWLSAVAWIFVSTRAEIERVLDARLMEAGRMVNSLIVSQEIDVATAHRPEASGLVHLPSTYERQLSCQIWSLQGTLIGRSDGAPDAKLSDHGDGFSETLIDGETWRVFAIENAKLGVRVLVGDNMRIRDRLVSDVIRGLLLPALLILPVLGGLIWLSIRRGLAPLGRIAGNLAARPASDLSPLDGADAAREIEPVLRSLNGLFARVAGLRERERNFTAFAAHELRTPIAGLKTQAQVALASDDPAIRNQALRQIVSGVDRTGRLVRQLLDMSSLEATEQTAPASPVNPAAILRALGDELPRGEKGLSITVGPDLETIRLAMDPDFFRLAARNLLENAANHSLPGGTITCDLATRGDAVIVTIKDEGPGIPEDELHRVRERFFRGRNRAPVGSGLGLAIVELALERAGCSLELRNDADGGVCAGIVAPQVLVRQVDAPVTPFQGGSWTGRG</sequence>
<keyword evidence="8 15" id="KW-0418">Kinase</keyword>
<dbReference type="SMART" id="SM00388">
    <property type="entry name" value="HisKA"/>
    <property type="match status" value="1"/>
</dbReference>
<dbReference type="InterPro" id="IPR003594">
    <property type="entry name" value="HATPase_dom"/>
</dbReference>
<comment type="subcellular location">
    <subcellularLocation>
        <location evidence="2">Membrane</location>
        <topology evidence="2">Multi-pass membrane protein</topology>
    </subcellularLocation>
</comment>
<dbReference type="GO" id="GO:0005524">
    <property type="term" value="F:ATP binding"/>
    <property type="evidence" value="ECO:0007669"/>
    <property type="project" value="UniProtKB-KW"/>
</dbReference>
<evidence type="ECO:0000313" key="16">
    <source>
        <dbReference type="Proteomes" id="UP000537592"/>
    </source>
</evidence>
<dbReference type="PANTHER" id="PTHR45436">
    <property type="entry name" value="SENSOR HISTIDINE KINASE YKOH"/>
    <property type="match status" value="1"/>
</dbReference>
<dbReference type="InterPro" id="IPR013727">
    <property type="entry name" value="2CSK_N"/>
</dbReference>
<feature type="transmembrane region" description="Helical" evidence="13">
    <location>
        <begin position="6"/>
        <end position="29"/>
    </location>
</feature>
<evidence type="ECO:0000256" key="10">
    <source>
        <dbReference type="ARBA" id="ARBA00022989"/>
    </source>
</evidence>
<dbReference type="PROSITE" id="PS50109">
    <property type="entry name" value="HIS_KIN"/>
    <property type="match status" value="1"/>
</dbReference>
<dbReference type="Gene3D" id="1.10.287.130">
    <property type="match status" value="1"/>
</dbReference>
<comment type="catalytic activity">
    <reaction evidence="1">
        <text>ATP + protein L-histidine = ADP + protein N-phospho-L-histidine.</text>
        <dbReference type="EC" id="2.7.13.3"/>
    </reaction>
</comment>
<keyword evidence="5 15" id="KW-0808">Transferase</keyword>
<proteinExistence type="predicted"/>
<dbReference type="Proteomes" id="UP000537592">
    <property type="component" value="Unassembled WGS sequence"/>
</dbReference>
<feature type="transmembrane region" description="Helical" evidence="13">
    <location>
        <begin position="153"/>
        <end position="176"/>
    </location>
</feature>
<keyword evidence="12 13" id="KW-0472">Membrane</keyword>
<evidence type="ECO:0000256" key="12">
    <source>
        <dbReference type="ARBA" id="ARBA00023136"/>
    </source>
</evidence>
<dbReference type="EMBL" id="JACICC010000011">
    <property type="protein sequence ID" value="MBB3811086.1"/>
    <property type="molecule type" value="Genomic_DNA"/>
</dbReference>
<keyword evidence="10 13" id="KW-1133">Transmembrane helix</keyword>
<keyword evidence="16" id="KW-1185">Reference proteome</keyword>
<dbReference type="Pfam" id="PF00512">
    <property type="entry name" value="HisKA"/>
    <property type="match status" value="1"/>
</dbReference>
<dbReference type="InterPro" id="IPR003661">
    <property type="entry name" value="HisK_dim/P_dom"/>
</dbReference>
<dbReference type="SUPFAM" id="SSF47384">
    <property type="entry name" value="Homodimeric domain of signal transducing histidine kinase"/>
    <property type="match status" value="1"/>
</dbReference>
<dbReference type="SUPFAM" id="SSF55874">
    <property type="entry name" value="ATPase domain of HSP90 chaperone/DNA topoisomerase II/histidine kinase"/>
    <property type="match status" value="1"/>
</dbReference>
<dbReference type="InterPro" id="IPR005467">
    <property type="entry name" value="His_kinase_dom"/>
</dbReference>
<dbReference type="InterPro" id="IPR050428">
    <property type="entry name" value="TCS_sensor_his_kinase"/>
</dbReference>
<dbReference type="PANTHER" id="PTHR45436:SF14">
    <property type="entry name" value="SENSOR PROTEIN QSEC"/>
    <property type="match status" value="1"/>
</dbReference>
<keyword evidence="6 13" id="KW-0812">Transmembrane</keyword>
<evidence type="ECO:0000256" key="3">
    <source>
        <dbReference type="ARBA" id="ARBA00012438"/>
    </source>
</evidence>
<evidence type="ECO:0000256" key="2">
    <source>
        <dbReference type="ARBA" id="ARBA00004141"/>
    </source>
</evidence>
<gene>
    <name evidence="15" type="ORF">FHS81_003198</name>
</gene>
<evidence type="ECO:0000256" key="7">
    <source>
        <dbReference type="ARBA" id="ARBA00022741"/>
    </source>
</evidence>
<evidence type="ECO:0000256" key="11">
    <source>
        <dbReference type="ARBA" id="ARBA00023012"/>
    </source>
</evidence>
<dbReference type="CDD" id="cd00082">
    <property type="entry name" value="HisKA"/>
    <property type="match status" value="1"/>
</dbReference>
<dbReference type="GO" id="GO:0005886">
    <property type="term" value="C:plasma membrane"/>
    <property type="evidence" value="ECO:0007669"/>
    <property type="project" value="TreeGrafter"/>
</dbReference>
<dbReference type="EC" id="2.7.13.3" evidence="3"/>
<keyword evidence="7" id="KW-0547">Nucleotide-binding</keyword>
<dbReference type="InterPro" id="IPR036097">
    <property type="entry name" value="HisK_dim/P_sf"/>
</dbReference>